<dbReference type="InterPro" id="IPR052405">
    <property type="entry name" value="Mito_Transl_Release_Factor"/>
</dbReference>
<evidence type="ECO:0000256" key="2">
    <source>
        <dbReference type="ARBA" id="ARBA00010835"/>
    </source>
</evidence>
<gene>
    <name evidence="7" type="ORF">B9Z65_2374</name>
</gene>
<evidence type="ECO:0000256" key="5">
    <source>
        <dbReference type="SAM" id="MobiDB-lite"/>
    </source>
</evidence>
<accession>A0A2P7ZAJ7</accession>
<keyword evidence="8" id="KW-1185">Reference proteome</keyword>
<feature type="compositionally biased region" description="Basic and acidic residues" evidence="5">
    <location>
        <begin position="139"/>
        <end position="154"/>
    </location>
</feature>
<keyword evidence="3" id="KW-0809">Transit peptide</keyword>
<feature type="domain" description="Prokaryotic-type class I peptide chain release factors" evidence="6">
    <location>
        <begin position="43"/>
        <end position="140"/>
    </location>
</feature>
<dbReference type="EMBL" id="NHZQ01000251">
    <property type="protein sequence ID" value="PSK45234.1"/>
    <property type="molecule type" value="Genomic_DNA"/>
</dbReference>
<dbReference type="PANTHER" id="PTHR46203">
    <property type="entry name" value="PROBABLE PEPTIDE CHAIN RELEASE FACTOR C12ORF65"/>
    <property type="match status" value="1"/>
</dbReference>
<dbReference type="STRING" id="40998.A0A2P7ZAJ7"/>
<organism evidence="7 8">
    <name type="scientific">Elsinoe australis</name>
    <dbReference type="NCBI Taxonomy" id="40998"/>
    <lineage>
        <taxon>Eukaryota</taxon>
        <taxon>Fungi</taxon>
        <taxon>Dikarya</taxon>
        <taxon>Ascomycota</taxon>
        <taxon>Pezizomycotina</taxon>
        <taxon>Dothideomycetes</taxon>
        <taxon>Dothideomycetidae</taxon>
        <taxon>Myriangiales</taxon>
        <taxon>Elsinoaceae</taxon>
        <taxon>Elsinoe</taxon>
    </lineage>
</organism>
<dbReference type="Pfam" id="PF00472">
    <property type="entry name" value="RF-1"/>
    <property type="match status" value="1"/>
</dbReference>
<feature type="compositionally biased region" description="Basic and acidic residues" evidence="5">
    <location>
        <begin position="162"/>
        <end position="193"/>
    </location>
</feature>
<evidence type="ECO:0000313" key="8">
    <source>
        <dbReference type="Proteomes" id="UP000243723"/>
    </source>
</evidence>
<dbReference type="OrthoDB" id="277888at2759"/>
<dbReference type="FunFam" id="3.30.160.20:FF:000065">
    <property type="entry name" value="Peptidyl-tRNA hydrolase domain protein"/>
    <property type="match status" value="1"/>
</dbReference>
<dbReference type="GO" id="GO:0032543">
    <property type="term" value="P:mitochondrial translation"/>
    <property type="evidence" value="ECO:0007669"/>
    <property type="project" value="UniProtKB-ARBA"/>
</dbReference>
<dbReference type="Gene3D" id="3.30.160.20">
    <property type="match status" value="1"/>
</dbReference>
<dbReference type="GO" id="GO:0003747">
    <property type="term" value="F:translation release factor activity"/>
    <property type="evidence" value="ECO:0007669"/>
    <property type="project" value="InterPro"/>
</dbReference>
<feature type="compositionally biased region" description="Basic residues" evidence="5">
    <location>
        <begin position="124"/>
        <end position="138"/>
    </location>
</feature>
<keyword evidence="4" id="KW-0496">Mitochondrion</keyword>
<name>A0A2P7ZAJ7_9PEZI</name>
<dbReference type="InterPro" id="IPR045853">
    <property type="entry name" value="Pep_chain_release_fac_I_sf"/>
</dbReference>
<comment type="caution">
    <text evidence="7">The sequence shown here is derived from an EMBL/GenBank/DDBJ whole genome shotgun (WGS) entry which is preliminary data.</text>
</comment>
<dbReference type="SUPFAM" id="SSF75620">
    <property type="entry name" value="Release factor"/>
    <property type="match status" value="1"/>
</dbReference>
<reference evidence="7 8" key="1">
    <citation type="submission" date="2017-05" db="EMBL/GenBank/DDBJ databases">
        <title>Draft genome sequence of Elsinoe australis.</title>
        <authorList>
            <person name="Cheng Q."/>
        </authorList>
    </citation>
    <scope>NUCLEOTIDE SEQUENCE [LARGE SCALE GENOMIC DNA]</scope>
    <source>
        <strain evidence="7 8">NL1</strain>
    </source>
</reference>
<proteinExistence type="inferred from homology"/>
<evidence type="ECO:0000259" key="6">
    <source>
        <dbReference type="Pfam" id="PF00472"/>
    </source>
</evidence>
<evidence type="ECO:0000313" key="7">
    <source>
        <dbReference type="EMBL" id="PSK45234.1"/>
    </source>
</evidence>
<evidence type="ECO:0000256" key="3">
    <source>
        <dbReference type="ARBA" id="ARBA00022946"/>
    </source>
</evidence>
<comment type="similarity">
    <text evidence="2">Belongs to the prokaryotic/mitochondrial release factor family.</text>
</comment>
<feature type="compositionally biased region" description="Basic and acidic residues" evidence="5">
    <location>
        <begin position="112"/>
        <end position="123"/>
    </location>
</feature>
<dbReference type="PANTHER" id="PTHR46203:SF1">
    <property type="entry name" value="MITOCHONDRIAL TRANSLATION RELEASE FACTOR IN RESCUE"/>
    <property type="match status" value="1"/>
</dbReference>
<evidence type="ECO:0000256" key="1">
    <source>
        <dbReference type="ARBA" id="ARBA00004173"/>
    </source>
</evidence>
<dbReference type="AlphaFoldDB" id="A0A2P7ZAJ7"/>
<dbReference type="Proteomes" id="UP000243723">
    <property type="component" value="Unassembled WGS sequence"/>
</dbReference>
<comment type="subcellular location">
    <subcellularLocation>
        <location evidence="1">Mitochondrion</location>
    </subcellularLocation>
</comment>
<evidence type="ECO:0000256" key="4">
    <source>
        <dbReference type="ARBA" id="ARBA00023128"/>
    </source>
</evidence>
<sequence>MRLLRLRPRTLPLGPPLPHFINRHLSTTQSLTAGPKPLPPLPKLNDNEITESFVKGSGPGGQVINKTSSAVQLKHLPTGIVVKSQATRSRAQNRSIARKLLQEKIEEHELGDQARTRVKEEKQRKKSASKAKKSRRKYRALEEGKGKGEEKGEGGGDGAGGEDVRDVGEVNEVKGEAESTVRRETDHAREHDGGGAGKVEGRPVANGLKGDKAG</sequence>
<dbReference type="InterPro" id="IPR000352">
    <property type="entry name" value="Pep_chain_release_fac_I"/>
</dbReference>
<protein>
    <recommendedName>
        <fullName evidence="6">Prokaryotic-type class I peptide chain release factors domain-containing protein</fullName>
    </recommendedName>
</protein>
<dbReference type="GO" id="GO:0005739">
    <property type="term" value="C:mitochondrion"/>
    <property type="evidence" value="ECO:0007669"/>
    <property type="project" value="UniProtKB-SubCell"/>
</dbReference>
<feature type="region of interest" description="Disordered" evidence="5">
    <location>
        <begin position="112"/>
        <end position="214"/>
    </location>
</feature>